<feature type="non-terminal residue" evidence="1">
    <location>
        <position position="1"/>
    </location>
</feature>
<dbReference type="EMBL" id="JAGKQM010000001">
    <property type="protein sequence ID" value="KAH0942830.1"/>
    <property type="molecule type" value="Genomic_DNA"/>
</dbReference>
<reference evidence="1 2" key="1">
    <citation type="submission" date="2021-05" db="EMBL/GenBank/DDBJ databases">
        <title>Genome Assembly of Synthetic Allotetraploid Brassica napus Reveals Homoeologous Exchanges between Subgenomes.</title>
        <authorList>
            <person name="Davis J.T."/>
        </authorList>
    </citation>
    <scope>NUCLEOTIDE SEQUENCE [LARGE SCALE GENOMIC DNA]</scope>
    <source>
        <strain evidence="2">cv. Da-Ae</strain>
        <tissue evidence="1">Seedling</tissue>
    </source>
</reference>
<name>A0ABQ8EMA6_BRANA</name>
<evidence type="ECO:0000313" key="1">
    <source>
        <dbReference type="EMBL" id="KAH0942830.1"/>
    </source>
</evidence>
<organism evidence="1 2">
    <name type="scientific">Brassica napus</name>
    <name type="common">Rape</name>
    <dbReference type="NCBI Taxonomy" id="3708"/>
    <lineage>
        <taxon>Eukaryota</taxon>
        <taxon>Viridiplantae</taxon>
        <taxon>Streptophyta</taxon>
        <taxon>Embryophyta</taxon>
        <taxon>Tracheophyta</taxon>
        <taxon>Spermatophyta</taxon>
        <taxon>Magnoliopsida</taxon>
        <taxon>eudicotyledons</taxon>
        <taxon>Gunneridae</taxon>
        <taxon>Pentapetalae</taxon>
        <taxon>rosids</taxon>
        <taxon>malvids</taxon>
        <taxon>Brassicales</taxon>
        <taxon>Brassicaceae</taxon>
        <taxon>Brassiceae</taxon>
        <taxon>Brassica</taxon>
    </lineage>
</organism>
<protein>
    <submittedName>
        <fullName evidence="1">Uncharacterized protein</fullName>
    </submittedName>
</protein>
<gene>
    <name evidence="1" type="ORF">HID58_002467</name>
</gene>
<dbReference type="Proteomes" id="UP000824890">
    <property type="component" value="Unassembled WGS sequence"/>
</dbReference>
<comment type="caution">
    <text evidence="1">The sequence shown here is derived from an EMBL/GenBank/DDBJ whole genome shotgun (WGS) entry which is preliminary data.</text>
</comment>
<proteinExistence type="predicted"/>
<evidence type="ECO:0000313" key="2">
    <source>
        <dbReference type="Proteomes" id="UP000824890"/>
    </source>
</evidence>
<sequence>SNRIHFRKLELNEAQCCWTCVYGARRVKLSAFSSADDDDGANVCPNLPIPHCGEWLHFYHKAVSVEPKMNGGQ</sequence>
<accession>A0ABQ8EMA6</accession>
<keyword evidence="2" id="KW-1185">Reference proteome</keyword>